<dbReference type="Pfam" id="PF02107">
    <property type="entry name" value="FlgH"/>
    <property type="match status" value="1"/>
</dbReference>
<keyword evidence="6 7" id="KW-0998">Cell outer membrane</keyword>
<evidence type="ECO:0000256" key="2">
    <source>
        <dbReference type="ARBA" id="ARBA00006929"/>
    </source>
</evidence>
<evidence type="ECO:0000256" key="7">
    <source>
        <dbReference type="HAMAP-Rule" id="MF_00415"/>
    </source>
</evidence>
<comment type="similarity">
    <text evidence="2 7">Belongs to the FlgH family.</text>
</comment>
<evidence type="ECO:0000313" key="10">
    <source>
        <dbReference type="Proteomes" id="UP000220246"/>
    </source>
</evidence>
<dbReference type="InterPro" id="IPR000527">
    <property type="entry name" value="Flag_Lring"/>
</dbReference>
<comment type="function">
    <text evidence="1 7">Assembles around the rod to form the L-ring and probably protects the motor/basal body from shearing forces during rotation.</text>
</comment>
<dbReference type="GeneID" id="80799918"/>
<evidence type="ECO:0000256" key="6">
    <source>
        <dbReference type="ARBA" id="ARBA00023237"/>
    </source>
</evidence>
<dbReference type="Proteomes" id="UP000220246">
    <property type="component" value="Unassembled WGS sequence"/>
</dbReference>
<dbReference type="HAMAP" id="MF_00415">
    <property type="entry name" value="FlgH"/>
    <property type="match status" value="1"/>
</dbReference>
<dbReference type="GO" id="GO:0009279">
    <property type="term" value="C:cell outer membrane"/>
    <property type="evidence" value="ECO:0007669"/>
    <property type="project" value="UniProtKB-SubCell"/>
</dbReference>
<feature type="region of interest" description="Disordered" evidence="8">
    <location>
        <begin position="1"/>
        <end position="21"/>
    </location>
</feature>
<dbReference type="PRINTS" id="PR01008">
    <property type="entry name" value="FLGLRINGFLGH"/>
</dbReference>
<protein>
    <recommendedName>
        <fullName evidence="7">Flagellar L-ring protein</fullName>
    </recommendedName>
    <alternativeName>
        <fullName evidence="7">Basal body L-ring protein</fullName>
    </alternativeName>
</protein>
<dbReference type="GO" id="GO:0003774">
    <property type="term" value="F:cytoskeletal motor activity"/>
    <property type="evidence" value="ECO:0007669"/>
    <property type="project" value="InterPro"/>
</dbReference>
<dbReference type="STRING" id="1219032.GCA_001515545_03996"/>
<keyword evidence="5 7" id="KW-0975">Bacterial flagellum</keyword>
<keyword evidence="3" id="KW-0732">Signal</keyword>
<evidence type="ECO:0000313" key="9">
    <source>
        <dbReference type="EMBL" id="PEH88031.1"/>
    </source>
</evidence>
<comment type="subunit">
    <text evidence="7">The basal body constitutes a major portion of the flagellar organelle and consists of four rings (L,P,S, and M) mounted on a central rod.</text>
</comment>
<proteinExistence type="inferred from homology"/>
<evidence type="ECO:0000256" key="3">
    <source>
        <dbReference type="ARBA" id="ARBA00022729"/>
    </source>
</evidence>
<accession>A0A2A7US99</accession>
<dbReference type="OrthoDB" id="9789463at2"/>
<evidence type="ECO:0000256" key="8">
    <source>
        <dbReference type="SAM" id="MobiDB-lite"/>
    </source>
</evidence>
<keyword evidence="9" id="KW-0282">Flagellum</keyword>
<comment type="caution">
    <text evidence="9">The sequence shown here is derived from an EMBL/GenBank/DDBJ whole genome shotgun (WGS) entry which is preliminary data.</text>
</comment>
<gene>
    <name evidence="7" type="primary">flgH</name>
    <name evidence="9" type="ORF">CRM82_04850</name>
</gene>
<dbReference type="GO" id="GO:0009427">
    <property type="term" value="C:bacterial-type flagellum basal body, distal rod, L ring"/>
    <property type="evidence" value="ECO:0007669"/>
    <property type="project" value="InterPro"/>
</dbReference>
<name>A0A2A7US99_COMTR</name>
<organism evidence="9 10">
    <name type="scientific">Comamonas terrigena</name>
    <dbReference type="NCBI Taxonomy" id="32013"/>
    <lineage>
        <taxon>Bacteria</taxon>
        <taxon>Pseudomonadati</taxon>
        <taxon>Pseudomonadota</taxon>
        <taxon>Betaproteobacteria</taxon>
        <taxon>Burkholderiales</taxon>
        <taxon>Comamonadaceae</taxon>
        <taxon>Comamonas</taxon>
    </lineage>
</organism>
<comment type="subcellular location">
    <subcellularLocation>
        <location evidence="7">Cell outer membrane</location>
    </subcellularLocation>
    <subcellularLocation>
        <location evidence="7">Bacterial flagellum basal body</location>
    </subcellularLocation>
</comment>
<evidence type="ECO:0000256" key="1">
    <source>
        <dbReference type="ARBA" id="ARBA00002591"/>
    </source>
</evidence>
<sequence>MTTPSRFSLLSHRPTPGRPPLRTSIWIGATLVLSGCAFNDPPPVEMGLPTQPLTAAAITAPAPSATTTGSLFQSNRYRPPFENRKARLVGDIVTIAITEKVTASQKQSSSVNRSNEMNSSVSAIPFMKPGASILGKLGAGMESDNKFSGAGGTESANAFTGSITTTVIDVLPNGHLIVAGEKQIGVNHNVDVLRFTGTVDPYMLQPNSVIASTQVANVRVESRSRGQQGSAQSIGWLSSFFLNFMPF</sequence>
<keyword evidence="9" id="KW-0966">Cell projection</keyword>
<reference evidence="10" key="1">
    <citation type="submission" date="2017-09" db="EMBL/GenBank/DDBJ databases">
        <title>FDA dAtabase for Regulatory Grade micrObial Sequences (FDA-ARGOS): Supporting development and validation of Infectious Disease Dx tests.</title>
        <authorList>
            <person name="Minogue T."/>
            <person name="Wolcott M."/>
            <person name="Wasieloski L."/>
            <person name="Aguilar W."/>
            <person name="Moore D."/>
            <person name="Tallon L."/>
            <person name="Sadzewicz L."/>
            <person name="Ott S."/>
            <person name="Zhao X."/>
            <person name="Nagaraj S."/>
            <person name="Vavikolanu K."/>
            <person name="Aluvathingal J."/>
            <person name="Nadendla S."/>
            <person name="Sichtig H."/>
        </authorList>
    </citation>
    <scope>NUCLEOTIDE SEQUENCE [LARGE SCALE GENOMIC DNA]</scope>
    <source>
        <strain evidence="10">FDAARGOS_394</strain>
    </source>
</reference>
<dbReference type="PANTHER" id="PTHR34933:SF1">
    <property type="entry name" value="FLAGELLAR L-RING PROTEIN"/>
    <property type="match status" value="1"/>
</dbReference>
<evidence type="ECO:0000256" key="4">
    <source>
        <dbReference type="ARBA" id="ARBA00023136"/>
    </source>
</evidence>
<dbReference type="EMBL" id="PDEA01000001">
    <property type="protein sequence ID" value="PEH88031.1"/>
    <property type="molecule type" value="Genomic_DNA"/>
</dbReference>
<keyword evidence="9" id="KW-0969">Cilium</keyword>
<dbReference type="AlphaFoldDB" id="A0A2A7US99"/>
<evidence type="ECO:0000256" key="5">
    <source>
        <dbReference type="ARBA" id="ARBA00023143"/>
    </source>
</evidence>
<keyword evidence="4 7" id="KW-0472">Membrane</keyword>
<dbReference type="PANTHER" id="PTHR34933">
    <property type="entry name" value="FLAGELLAR L-RING PROTEIN"/>
    <property type="match status" value="1"/>
</dbReference>
<dbReference type="RefSeq" id="WP_083520652.1">
    <property type="nucleotide sequence ID" value="NZ_DALZQJ010000006.1"/>
</dbReference>
<dbReference type="GO" id="GO:0071973">
    <property type="term" value="P:bacterial-type flagellum-dependent cell motility"/>
    <property type="evidence" value="ECO:0007669"/>
    <property type="project" value="InterPro"/>
</dbReference>
<keyword evidence="10" id="KW-1185">Reference proteome</keyword>